<dbReference type="PANTHER" id="PTHR11012">
    <property type="entry name" value="PROTEIN KINASE-LIKE DOMAIN-CONTAINING"/>
    <property type="match status" value="1"/>
</dbReference>
<evidence type="ECO:0000313" key="2">
    <source>
        <dbReference type="EMBL" id="MFC6200045.1"/>
    </source>
</evidence>
<dbReference type="Gene3D" id="3.90.1200.10">
    <property type="match status" value="1"/>
</dbReference>
<dbReference type="SMART" id="SM00587">
    <property type="entry name" value="CHK"/>
    <property type="match status" value="1"/>
</dbReference>
<gene>
    <name evidence="2" type="ORF">ACFQDM_18380</name>
</gene>
<name>A0ABW1SEE3_9PROT</name>
<dbReference type="InterPro" id="IPR004119">
    <property type="entry name" value="EcKL"/>
</dbReference>
<evidence type="ECO:0000259" key="1">
    <source>
        <dbReference type="SMART" id="SM00587"/>
    </source>
</evidence>
<dbReference type="PANTHER" id="PTHR11012:SF30">
    <property type="entry name" value="PROTEIN KINASE-LIKE DOMAIN-CONTAINING"/>
    <property type="match status" value="1"/>
</dbReference>
<dbReference type="InterPro" id="IPR011009">
    <property type="entry name" value="Kinase-like_dom_sf"/>
</dbReference>
<dbReference type="Proteomes" id="UP001596303">
    <property type="component" value="Unassembled WGS sequence"/>
</dbReference>
<proteinExistence type="predicted"/>
<dbReference type="InterPro" id="IPR015897">
    <property type="entry name" value="CHK_kinase-like"/>
</dbReference>
<dbReference type="Pfam" id="PF02958">
    <property type="entry name" value="EcKL"/>
    <property type="match status" value="1"/>
</dbReference>
<reference evidence="3" key="1">
    <citation type="journal article" date="2019" name="Int. J. Syst. Evol. Microbiol.">
        <title>The Global Catalogue of Microorganisms (GCM) 10K type strain sequencing project: providing services to taxonomists for standard genome sequencing and annotation.</title>
        <authorList>
            <consortium name="The Broad Institute Genomics Platform"/>
            <consortium name="The Broad Institute Genome Sequencing Center for Infectious Disease"/>
            <person name="Wu L."/>
            <person name="Ma J."/>
        </authorList>
    </citation>
    <scope>NUCLEOTIDE SEQUENCE [LARGE SCALE GENOMIC DNA]</scope>
    <source>
        <strain evidence="3">CGMCC-1.15741</strain>
    </source>
</reference>
<dbReference type="RefSeq" id="WP_377381888.1">
    <property type="nucleotide sequence ID" value="NZ_JBHSSW010000066.1"/>
</dbReference>
<feature type="domain" description="CHK kinase-like" evidence="1">
    <location>
        <begin position="119"/>
        <end position="297"/>
    </location>
</feature>
<organism evidence="2 3">
    <name type="scientific">Ponticaulis profundi</name>
    <dbReference type="NCBI Taxonomy" id="2665222"/>
    <lineage>
        <taxon>Bacteria</taxon>
        <taxon>Pseudomonadati</taxon>
        <taxon>Pseudomonadota</taxon>
        <taxon>Alphaproteobacteria</taxon>
        <taxon>Hyphomonadales</taxon>
        <taxon>Hyphomonadaceae</taxon>
        <taxon>Ponticaulis</taxon>
    </lineage>
</organism>
<keyword evidence="3" id="KW-1185">Reference proteome</keyword>
<accession>A0ABW1SEE3</accession>
<comment type="caution">
    <text evidence="2">The sequence shown here is derived from an EMBL/GenBank/DDBJ whole genome shotgun (WGS) entry which is preliminary data.</text>
</comment>
<evidence type="ECO:0000313" key="3">
    <source>
        <dbReference type="Proteomes" id="UP001596303"/>
    </source>
</evidence>
<protein>
    <submittedName>
        <fullName evidence="2">Phosphotransferase</fullName>
    </submittedName>
</protein>
<dbReference type="EMBL" id="JBHSSW010000066">
    <property type="protein sequence ID" value="MFC6200045.1"/>
    <property type="molecule type" value="Genomic_DNA"/>
</dbReference>
<dbReference type="SUPFAM" id="SSF56112">
    <property type="entry name" value="Protein kinase-like (PK-like)"/>
    <property type="match status" value="1"/>
</dbReference>
<sequence length="357" mass="39870">MTPDIREWKKIDAPWLTAVLNSSGYDVDVSDFTAKKVGTGQIGDCVRFALNYSKAAPGAPDTIVGKFPSEGEESRATGISLGNYHREVKFYQKLKANARISTPECYFTDVNEDTHDFVLMMGDLAPAEQGDQLRGSTLEETKLVLTEAAKMHAAFWNDASLDQHRWVNGTTNADDPIQPEFIAELWTGFKQRYGNRVSSEARQIGDSMTRDIKRDAVFKDGARCLIHCDFRPDNMMFGTSEGGKPLTVVDWQSFAYGAPASDVGYFIAGALEPALRQKHEAELIDHYLQEIAAQGAGPYPMEEMKRHYVAGAFQHFLTAFFAAMLVTQTERGDDMFFKMLNGAVDLITDHNALDWYE</sequence>